<comment type="caution">
    <text evidence="3">The sequence shown here is derived from an EMBL/GenBank/DDBJ whole genome shotgun (WGS) entry which is preliminary data.</text>
</comment>
<evidence type="ECO:0000313" key="4">
    <source>
        <dbReference type="Proteomes" id="UP000193642"/>
    </source>
</evidence>
<keyword evidence="1" id="KW-0175">Coiled coil</keyword>
<reference evidence="3 4" key="1">
    <citation type="submission" date="2016-07" db="EMBL/GenBank/DDBJ databases">
        <title>Pervasive Adenine N6-methylation of Active Genes in Fungi.</title>
        <authorList>
            <consortium name="DOE Joint Genome Institute"/>
            <person name="Mondo S.J."/>
            <person name="Dannebaum R.O."/>
            <person name="Kuo R.C."/>
            <person name="Labutti K."/>
            <person name="Haridas S."/>
            <person name="Kuo A."/>
            <person name="Salamov A."/>
            <person name="Ahrendt S.R."/>
            <person name="Lipzen A."/>
            <person name="Sullivan W."/>
            <person name="Andreopoulos W.B."/>
            <person name="Clum A."/>
            <person name="Lindquist E."/>
            <person name="Daum C."/>
            <person name="Ramamoorthy G.K."/>
            <person name="Gryganskyi A."/>
            <person name="Culley D."/>
            <person name="Magnuson J.K."/>
            <person name="James T.Y."/>
            <person name="O'Malley M.A."/>
            <person name="Stajich J.E."/>
            <person name="Spatafora J.W."/>
            <person name="Visel A."/>
            <person name="Grigoriev I.V."/>
        </authorList>
    </citation>
    <scope>NUCLEOTIDE SEQUENCE [LARGE SCALE GENOMIC DNA]</scope>
    <source>
        <strain evidence="3 4">JEL800</strain>
    </source>
</reference>
<protein>
    <submittedName>
        <fullName evidence="3">Uncharacterized protein</fullName>
    </submittedName>
</protein>
<evidence type="ECO:0000313" key="3">
    <source>
        <dbReference type="EMBL" id="ORY46434.1"/>
    </source>
</evidence>
<evidence type="ECO:0000256" key="1">
    <source>
        <dbReference type="SAM" id="Coils"/>
    </source>
</evidence>
<dbReference type="OrthoDB" id="2163512at2759"/>
<name>A0A1Y2CHX8_9FUNG</name>
<organism evidence="3 4">
    <name type="scientific">Rhizoclosmatium globosum</name>
    <dbReference type="NCBI Taxonomy" id="329046"/>
    <lineage>
        <taxon>Eukaryota</taxon>
        <taxon>Fungi</taxon>
        <taxon>Fungi incertae sedis</taxon>
        <taxon>Chytridiomycota</taxon>
        <taxon>Chytridiomycota incertae sedis</taxon>
        <taxon>Chytridiomycetes</taxon>
        <taxon>Chytridiales</taxon>
        <taxon>Chytriomycetaceae</taxon>
        <taxon>Rhizoclosmatium</taxon>
    </lineage>
</organism>
<feature type="coiled-coil region" evidence="1">
    <location>
        <begin position="18"/>
        <end position="45"/>
    </location>
</feature>
<proteinExistence type="predicted"/>
<accession>A0A1Y2CHX8</accession>
<feature type="region of interest" description="Disordered" evidence="2">
    <location>
        <begin position="199"/>
        <end position="255"/>
    </location>
</feature>
<keyword evidence="4" id="KW-1185">Reference proteome</keyword>
<gene>
    <name evidence="3" type="ORF">BCR33DRAFT_715518</name>
</gene>
<dbReference type="Proteomes" id="UP000193642">
    <property type="component" value="Unassembled WGS sequence"/>
</dbReference>
<evidence type="ECO:0000256" key="2">
    <source>
        <dbReference type="SAM" id="MobiDB-lite"/>
    </source>
</evidence>
<feature type="compositionally biased region" description="Polar residues" evidence="2">
    <location>
        <begin position="54"/>
        <end position="71"/>
    </location>
</feature>
<feature type="compositionally biased region" description="Low complexity" evidence="2">
    <location>
        <begin position="241"/>
        <end position="254"/>
    </location>
</feature>
<dbReference type="EMBL" id="MCGO01000016">
    <property type="protein sequence ID" value="ORY46434.1"/>
    <property type="molecule type" value="Genomic_DNA"/>
</dbReference>
<feature type="compositionally biased region" description="Polar residues" evidence="2">
    <location>
        <begin position="205"/>
        <end position="215"/>
    </location>
</feature>
<feature type="region of interest" description="Disordered" evidence="2">
    <location>
        <begin position="54"/>
        <end position="87"/>
    </location>
</feature>
<dbReference type="AlphaFoldDB" id="A0A1Y2CHX8"/>
<sequence>MSSTIPLEHKYISVLESNVELRAQLREAQAALAAVKAELAESRTANATLKALLEQQNKPSDSPALQTLPRQTDSKSPDDQPSNPSTVAIMHPWASLAKDANPTYMANADSKRELMLRILYQATYHLRNAESCLKEWVLTTELMTTVVLQVDDVGNTTFSPFLPERRAAKQAFKRIRDELDEEDDEEEYSHFKKNPVKFEPLSESCKPSTKDATQVSKRKRSSLSRQQPVELVPKKEMSRLPSTAPSSPFSSISPSSPPPFLDIDAFPSESDIVHSMACSTVKPVPFQTILCNMMPTYTLLPDSHRDAIEQGVCLFLKLLIGDEEEYRKECIHTEKSAEGDIKEIVVVPEEAREDFVDWAYEELRRLFPGVEVSKVA</sequence>